<comment type="caution">
    <text evidence="3">The sequence shown here is derived from an EMBL/GenBank/DDBJ whole genome shotgun (WGS) entry which is preliminary data.</text>
</comment>
<comment type="similarity">
    <text evidence="1">Belongs to the YciI family.</text>
</comment>
<dbReference type="EMBL" id="ABVL01000027">
    <property type="protein sequence ID" value="EDY16814.1"/>
    <property type="molecule type" value="Genomic_DNA"/>
</dbReference>
<evidence type="ECO:0000259" key="2">
    <source>
        <dbReference type="Pfam" id="PF03795"/>
    </source>
</evidence>
<dbReference type="Gene3D" id="3.30.70.1060">
    <property type="entry name" value="Dimeric alpha+beta barrel"/>
    <property type="match status" value="1"/>
</dbReference>
<dbReference type="eggNOG" id="COG3795">
    <property type="taxonomic scope" value="Bacteria"/>
</dbReference>
<proteinExistence type="inferred from homology"/>
<dbReference type="SUPFAM" id="SSF54909">
    <property type="entry name" value="Dimeric alpha+beta barrel"/>
    <property type="match status" value="1"/>
</dbReference>
<dbReference type="PANTHER" id="PTHR35174:SF1">
    <property type="entry name" value="BLL0086 PROTEIN"/>
    <property type="match status" value="1"/>
</dbReference>
<dbReference type="Pfam" id="PF03795">
    <property type="entry name" value="YCII"/>
    <property type="match status" value="1"/>
</dbReference>
<sequence>MMIVKLTEDSEFRRNYDAGQPPLPELLEAIGKLAGKMAGERTLLDTGGLLPLAKGARIKAAKGKLSVTDGPFIESKEVIGGYAILQASSLAEAIRMGEDFMQIHLDVLGPKYEGEMEVREMSEGAEHCQGEAKC</sequence>
<dbReference type="InterPro" id="IPR011008">
    <property type="entry name" value="Dimeric_a/b-barrel"/>
</dbReference>
<dbReference type="AlphaFoldDB" id="B4D9N3"/>
<dbReference type="STRING" id="497964.CfE428DRAFT_5623"/>
<reference evidence="3 4" key="1">
    <citation type="journal article" date="2011" name="J. Bacteriol.">
        <title>Genome sequence of Chthoniobacter flavus Ellin428, an aerobic heterotrophic soil bacterium.</title>
        <authorList>
            <person name="Kant R."/>
            <person name="van Passel M.W."/>
            <person name="Palva A."/>
            <person name="Lucas S."/>
            <person name="Lapidus A."/>
            <person name="Glavina Del Rio T."/>
            <person name="Dalin E."/>
            <person name="Tice H."/>
            <person name="Bruce D."/>
            <person name="Goodwin L."/>
            <person name="Pitluck S."/>
            <person name="Larimer F.W."/>
            <person name="Land M.L."/>
            <person name="Hauser L."/>
            <person name="Sangwan P."/>
            <person name="de Vos W.M."/>
            <person name="Janssen P.H."/>
            <person name="Smidt H."/>
        </authorList>
    </citation>
    <scope>NUCLEOTIDE SEQUENCE [LARGE SCALE GENOMIC DNA]</scope>
    <source>
        <strain evidence="3 4">Ellin428</strain>
    </source>
</reference>
<keyword evidence="4" id="KW-1185">Reference proteome</keyword>
<gene>
    <name evidence="3" type="ORF">CfE428DRAFT_5623</name>
</gene>
<dbReference type="RefSeq" id="WP_006982944.1">
    <property type="nucleotide sequence ID" value="NZ_ABVL01000027.1"/>
</dbReference>
<organism evidence="3 4">
    <name type="scientific">Chthoniobacter flavus Ellin428</name>
    <dbReference type="NCBI Taxonomy" id="497964"/>
    <lineage>
        <taxon>Bacteria</taxon>
        <taxon>Pseudomonadati</taxon>
        <taxon>Verrucomicrobiota</taxon>
        <taxon>Spartobacteria</taxon>
        <taxon>Chthoniobacterales</taxon>
        <taxon>Chthoniobacteraceae</taxon>
        <taxon>Chthoniobacter</taxon>
    </lineage>
</organism>
<dbReference type="InterPro" id="IPR005545">
    <property type="entry name" value="YCII"/>
</dbReference>
<evidence type="ECO:0000313" key="4">
    <source>
        <dbReference type="Proteomes" id="UP000005824"/>
    </source>
</evidence>
<dbReference type="InParanoid" id="B4D9N3"/>
<protein>
    <submittedName>
        <fullName evidence="3">DGPFAETKE family protein</fullName>
    </submittedName>
</protein>
<evidence type="ECO:0000256" key="1">
    <source>
        <dbReference type="ARBA" id="ARBA00007689"/>
    </source>
</evidence>
<evidence type="ECO:0000313" key="3">
    <source>
        <dbReference type="EMBL" id="EDY16814.1"/>
    </source>
</evidence>
<accession>B4D9N3</accession>
<name>B4D9N3_9BACT</name>
<dbReference type="PANTHER" id="PTHR35174">
    <property type="entry name" value="BLL7171 PROTEIN-RELATED"/>
    <property type="match status" value="1"/>
</dbReference>
<dbReference type="Proteomes" id="UP000005824">
    <property type="component" value="Unassembled WGS sequence"/>
</dbReference>
<feature type="domain" description="YCII-related" evidence="2">
    <location>
        <begin position="38"/>
        <end position="98"/>
    </location>
</feature>